<dbReference type="PANTHER" id="PTHR34357:SF2">
    <property type="entry name" value="F26F24.3-RELATED"/>
    <property type="match status" value="1"/>
</dbReference>
<accession>A0AAV9ARV5</accession>
<organism evidence="3 4">
    <name type="scientific">Acorus gramineus</name>
    <name type="common">Dwarf sweet flag</name>
    <dbReference type="NCBI Taxonomy" id="55184"/>
    <lineage>
        <taxon>Eukaryota</taxon>
        <taxon>Viridiplantae</taxon>
        <taxon>Streptophyta</taxon>
        <taxon>Embryophyta</taxon>
        <taxon>Tracheophyta</taxon>
        <taxon>Spermatophyta</taxon>
        <taxon>Magnoliopsida</taxon>
        <taxon>Liliopsida</taxon>
        <taxon>Acoraceae</taxon>
        <taxon>Acorus</taxon>
    </lineage>
</organism>
<sequence length="162" mass="17460">MDSPTSMPPATTNPPIDKQHEILEESGASEAPIEQDPSSSSEGAVGGAAETDGGDEEEEEEECGFCLFMKGGGCKEAFVAWERCVEEAERDKEDMVEKCYEVTTNLRRCMDAHSDYYEPILRAEKAMEEEAARELADQEGSPPSSADVVVVIEESSGGGDGK</sequence>
<dbReference type="SMART" id="SM01227">
    <property type="entry name" value="GCK"/>
    <property type="match status" value="1"/>
</dbReference>
<evidence type="ECO:0000259" key="2">
    <source>
        <dbReference type="SMART" id="SM01227"/>
    </source>
</evidence>
<dbReference type="AlphaFoldDB" id="A0AAV9ARV5"/>
<reference evidence="3" key="1">
    <citation type="journal article" date="2023" name="Nat. Commun.">
        <title>Diploid and tetraploid genomes of Acorus and the evolution of monocots.</title>
        <authorList>
            <person name="Ma L."/>
            <person name="Liu K.W."/>
            <person name="Li Z."/>
            <person name="Hsiao Y.Y."/>
            <person name="Qi Y."/>
            <person name="Fu T."/>
            <person name="Tang G.D."/>
            <person name="Zhang D."/>
            <person name="Sun W.H."/>
            <person name="Liu D.K."/>
            <person name="Li Y."/>
            <person name="Chen G.Z."/>
            <person name="Liu X.D."/>
            <person name="Liao X.Y."/>
            <person name="Jiang Y.T."/>
            <person name="Yu X."/>
            <person name="Hao Y."/>
            <person name="Huang J."/>
            <person name="Zhao X.W."/>
            <person name="Ke S."/>
            <person name="Chen Y.Y."/>
            <person name="Wu W.L."/>
            <person name="Hsu J.L."/>
            <person name="Lin Y.F."/>
            <person name="Huang M.D."/>
            <person name="Li C.Y."/>
            <person name="Huang L."/>
            <person name="Wang Z.W."/>
            <person name="Zhao X."/>
            <person name="Zhong W.Y."/>
            <person name="Peng D.H."/>
            <person name="Ahmad S."/>
            <person name="Lan S."/>
            <person name="Zhang J.S."/>
            <person name="Tsai W.C."/>
            <person name="Van de Peer Y."/>
            <person name="Liu Z.J."/>
        </authorList>
    </citation>
    <scope>NUCLEOTIDE SEQUENCE</scope>
    <source>
        <strain evidence="3">SCP</strain>
    </source>
</reference>
<feature type="compositionally biased region" description="Low complexity" evidence="1">
    <location>
        <begin position="38"/>
        <end position="51"/>
    </location>
</feature>
<evidence type="ECO:0000256" key="1">
    <source>
        <dbReference type="SAM" id="MobiDB-lite"/>
    </source>
</evidence>
<dbReference type="InterPro" id="IPR012891">
    <property type="entry name" value="GCK_dom"/>
</dbReference>
<feature type="compositionally biased region" description="Polar residues" evidence="1">
    <location>
        <begin position="1"/>
        <end position="14"/>
    </location>
</feature>
<comment type="caution">
    <text evidence="3">The sequence shown here is derived from an EMBL/GenBank/DDBJ whole genome shotgun (WGS) entry which is preliminary data.</text>
</comment>
<feature type="region of interest" description="Disordered" evidence="1">
    <location>
        <begin position="1"/>
        <end position="62"/>
    </location>
</feature>
<dbReference type="EMBL" id="JAUJYN010000007">
    <property type="protein sequence ID" value="KAK1266857.1"/>
    <property type="molecule type" value="Genomic_DNA"/>
</dbReference>
<protein>
    <recommendedName>
        <fullName evidence="2">GCK domain-containing protein</fullName>
    </recommendedName>
</protein>
<evidence type="ECO:0000313" key="3">
    <source>
        <dbReference type="EMBL" id="KAK1266857.1"/>
    </source>
</evidence>
<gene>
    <name evidence="3" type="ORF">QJS04_geneDACA000548</name>
</gene>
<reference evidence="3" key="2">
    <citation type="submission" date="2023-06" db="EMBL/GenBank/DDBJ databases">
        <authorList>
            <person name="Ma L."/>
            <person name="Liu K.-W."/>
            <person name="Li Z."/>
            <person name="Hsiao Y.-Y."/>
            <person name="Qi Y."/>
            <person name="Fu T."/>
            <person name="Tang G."/>
            <person name="Zhang D."/>
            <person name="Sun W.-H."/>
            <person name="Liu D.-K."/>
            <person name="Li Y."/>
            <person name="Chen G.-Z."/>
            <person name="Liu X.-D."/>
            <person name="Liao X.-Y."/>
            <person name="Jiang Y.-T."/>
            <person name="Yu X."/>
            <person name="Hao Y."/>
            <person name="Huang J."/>
            <person name="Zhao X.-W."/>
            <person name="Ke S."/>
            <person name="Chen Y.-Y."/>
            <person name="Wu W.-L."/>
            <person name="Hsu J.-L."/>
            <person name="Lin Y.-F."/>
            <person name="Huang M.-D."/>
            <person name="Li C.-Y."/>
            <person name="Huang L."/>
            <person name="Wang Z.-W."/>
            <person name="Zhao X."/>
            <person name="Zhong W.-Y."/>
            <person name="Peng D.-H."/>
            <person name="Ahmad S."/>
            <person name="Lan S."/>
            <person name="Zhang J.-S."/>
            <person name="Tsai W.-C."/>
            <person name="Van De Peer Y."/>
            <person name="Liu Z.-J."/>
        </authorList>
    </citation>
    <scope>NUCLEOTIDE SEQUENCE</scope>
    <source>
        <strain evidence="3">SCP</strain>
        <tissue evidence="3">Leaves</tissue>
    </source>
</reference>
<dbReference type="Pfam" id="PF07802">
    <property type="entry name" value="GCK"/>
    <property type="match status" value="1"/>
</dbReference>
<dbReference type="PANTHER" id="PTHR34357">
    <property type="entry name" value="F7A19.14 PROTEIN-RELATED"/>
    <property type="match status" value="1"/>
</dbReference>
<keyword evidence="4" id="KW-1185">Reference proteome</keyword>
<name>A0AAV9ARV5_ACOGR</name>
<dbReference type="Proteomes" id="UP001179952">
    <property type="component" value="Unassembled WGS sequence"/>
</dbReference>
<feature type="compositionally biased region" description="Acidic residues" evidence="1">
    <location>
        <begin position="52"/>
        <end position="62"/>
    </location>
</feature>
<dbReference type="Gene3D" id="1.10.287.2900">
    <property type="match status" value="1"/>
</dbReference>
<feature type="domain" description="GCK" evidence="2">
    <location>
        <begin position="61"/>
        <end position="135"/>
    </location>
</feature>
<proteinExistence type="predicted"/>
<evidence type="ECO:0000313" key="4">
    <source>
        <dbReference type="Proteomes" id="UP001179952"/>
    </source>
</evidence>